<dbReference type="Pfam" id="PF00168">
    <property type="entry name" value="C2"/>
    <property type="match status" value="1"/>
</dbReference>
<dbReference type="SMART" id="SM00685">
    <property type="entry name" value="DM14"/>
    <property type="match status" value="4"/>
</dbReference>
<dbReference type="GO" id="GO:0001227">
    <property type="term" value="F:DNA-binding transcription repressor activity, RNA polymerase II-specific"/>
    <property type="evidence" value="ECO:0007669"/>
    <property type="project" value="InterPro"/>
</dbReference>
<protein>
    <submittedName>
        <fullName evidence="5">Coiled-coil and C2 domain-containing protein 1-like isoform X1</fullName>
    </submittedName>
</protein>
<evidence type="ECO:0000259" key="3">
    <source>
        <dbReference type="PROSITE" id="PS50004"/>
    </source>
</evidence>
<dbReference type="PANTHER" id="PTHR13076:SF9">
    <property type="entry name" value="COILED-COIL AND C2 DOMAIN-CONTAINING PROTEIN 1-LIKE"/>
    <property type="match status" value="1"/>
</dbReference>
<dbReference type="InterPro" id="IPR035892">
    <property type="entry name" value="C2_domain_sf"/>
</dbReference>
<feature type="region of interest" description="Disordered" evidence="2">
    <location>
        <begin position="198"/>
        <end position="247"/>
    </location>
</feature>
<comment type="similarity">
    <text evidence="1">Belongs to the CC2D1 family.</text>
</comment>
<dbReference type="Gene3D" id="2.60.40.150">
    <property type="entry name" value="C2 domain"/>
    <property type="match status" value="1"/>
</dbReference>
<dbReference type="InterPro" id="IPR039725">
    <property type="entry name" value="CC2D1A/B"/>
</dbReference>
<dbReference type="CDD" id="cd08690">
    <property type="entry name" value="C2_Freud-1"/>
    <property type="match status" value="1"/>
</dbReference>
<dbReference type="Proteomes" id="UP000504635">
    <property type="component" value="Unplaced"/>
</dbReference>
<dbReference type="GeneID" id="115885582"/>
<name>A0A6J2YA91_SITOR</name>
<dbReference type="InterPro" id="IPR000008">
    <property type="entry name" value="C2_dom"/>
</dbReference>
<feature type="compositionally biased region" description="Polar residues" evidence="2">
    <location>
        <begin position="470"/>
        <end position="480"/>
    </location>
</feature>
<dbReference type="SMART" id="SM00239">
    <property type="entry name" value="C2"/>
    <property type="match status" value="1"/>
</dbReference>
<sequence>MFSKKKPDRPNRTNPGNLAQFGLFDIPQNFDPANPMGGSVDSDGGDSDLEAELAALAGGGGAKPRKKPKQGINQLMSKQEFDAMVSVSLKDEDDAEEDVDENDPDLLSELNEITGASDEEGELTPPKEISPQKVPSGNVSEILTNRLKNYQILEREAKAAGESSKARRYGRAIKTLNDLIKKANAGVDININDESVPPEIIIKPKQPNDGTTPESEDNKTSENTDNSQGILSPTRPAPTIPIKTDPSLPDVVQNSVAEVKSGIDEELLNMLIERQKSYKIAALQAKKSGNNEQALKYVKIAKQFDLVIEAVKNGQSVDLSDMPGPPGQDDPKPRIQENETQKQSSEIEVPEIPSDIPQPELITAGTVEEALQQRLEFYKSHVQKATEEENSSKARRFGRIVKQYEQALKFHRAGKPVPFDELPTPPGFAPIPIPGTGKVTPSSPQAPKQDETAVSDSKEGGVAPAKPNASRISGNRSATSHQEKQVLILQAKQKQFKTAALNAKQKGELVQAKEFLRQAHGFDKLIEAAQAGLPVDWATIPVSPEAKSQLDDEYEIIMADEATEDGQSDNDVLSRLETQLTKQLKMCLSTRDHHKALGDVAGTNRFERLALNVTKDLDVIRVSRRTNNRVPKFHYETKDFAIVKSFTDLTDNDLELFIVRGINYKSENPKDIDTYVKFEFPFPQDTPYSDKTSTIKDTNNPTYDQTFVIPIQRSSRQCQRVFKRHGIKFEVYSRGCDCGCASDIFCCFSGFFRSDSLIGTVNLKLQPLETQCEIHDSFDVMDGRRKTGGKLEVRLRLRSPIVTQQVEQIQEKWLIIDQ</sequence>
<feature type="region of interest" description="Disordered" evidence="2">
    <location>
        <begin position="111"/>
        <end position="137"/>
    </location>
</feature>
<dbReference type="RefSeq" id="XP_030760397.1">
    <property type="nucleotide sequence ID" value="XM_030904537.1"/>
</dbReference>
<reference evidence="5" key="1">
    <citation type="submission" date="2025-08" db="UniProtKB">
        <authorList>
            <consortium name="RefSeq"/>
        </authorList>
    </citation>
    <scope>IDENTIFICATION</scope>
    <source>
        <tissue evidence="5">Gonads</tissue>
    </source>
</reference>
<evidence type="ECO:0000256" key="2">
    <source>
        <dbReference type="SAM" id="MobiDB-lite"/>
    </source>
</evidence>
<dbReference type="InParanoid" id="A0A6J2YA91"/>
<feature type="compositionally biased region" description="Basic and acidic residues" evidence="2">
    <location>
        <begin position="329"/>
        <end position="340"/>
    </location>
</feature>
<dbReference type="PANTHER" id="PTHR13076">
    <property type="entry name" value="COILED-COIL AND C2 DOMAIN-CONTAINING PROTEIN 1-LIKE"/>
    <property type="match status" value="1"/>
</dbReference>
<feature type="region of interest" description="Disordered" evidence="2">
    <location>
        <begin position="432"/>
        <end position="481"/>
    </location>
</feature>
<dbReference type="OrthoDB" id="19996at2759"/>
<dbReference type="Pfam" id="PF21528">
    <property type="entry name" value="CC2D1A-B_DM14"/>
    <property type="match status" value="4"/>
</dbReference>
<proteinExistence type="inferred from homology"/>
<feature type="domain" description="C2" evidence="3">
    <location>
        <begin position="634"/>
        <end position="778"/>
    </location>
</feature>
<feature type="region of interest" description="Disordered" evidence="2">
    <location>
        <begin position="316"/>
        <end position="358"/>
    </location>
</feature>
<dbReference type="InterPro" id="IPR006608">
    <property type="entry name" value="CC2D1A/B_DM14"/>
</dbReference>
<dbReference type="InterPro" id="IPR037772">
    <property type="entry name" value="C2_Freud"/>
</dbReference>
<accession>A0A6J2YA91</accession>
<organism evidence="4 5">
    <name type="scientific">Sitophilus oryzae</name>
    <name type="common">Rice weevil</name>
    <name type="synonym">Curculio oryzae</name>
    <dbReference type="NCBI Taxonomy" id="7048"/>
    <lineage>
        <taxon>Eukaryota</taxon>
        <taxon>Metazoa</taxon>
        <taxon>Ecdysozoa</taxon>
        <taxon>Arthropoda</taxon>
        <taxon>Hexapoda</taxon>
        <taxon>Insecta</taxon>
        <taxon>Pterygota</taxon>
        <taxon>Neoptera</taxon>
        <taxon>Endopterygota</taxon>
        <taxon>Coleoptera</taxon>
        <taxon>Polyphaga</taxon>
        <taxon>Cucujiformia</taxon>
        <taxon>Curculionidae</taxon>
        <taxon>Dryophthorinae</taxon>
        <taxon>Sitophilus</taxon>
    </lineage>
</organism>
<keyword evidence="4" id="KW-1185">Reference proteome</keyword>
<dbReference type="AlphaFoldDB" id="A0A6J2YA91"/>
<dbReference type="FunCoup" id="A0A6J2YA91">
    <property type="interactions" value="1205"/>
</dbReference>
<dbReference type="KEGG" id="soy:115885582"/>
<feature type="compositionally biased region" description="Basic and acidic residues" evidence="2">
    <location>
        <begin position="448"/>
        <end position="459"/>
    </location>
</feature>
<feature type="region of interest" description="Disordered" evidence="2">
    <location>
        <begin position="1"/>
        <end position="70"/>
    </location>
</feature>
<evidence type="ECO:0000313" key="4">
    <source>
        <dbReference type="Proteomes" id="UP000504635"/>
    </source>
</evidence>
<evidence type="ECO:0000313" key="5">
    <source>
        <dbReference type="RefSeq" id="XP_030760397.1"/>
    </source>
</evidence>
<dbReference type="PROSITE" id="PS50004">
    <property type="entry name" value="C2"/>
    <property type="match status" value="1"/>
</dbReference>
<dbReference type="SUPFAM" id="SSF49562">
    <property type="entry name" value="C2 domain (Calcium/lipid-binding domain, CaLB)"/>
    <property type="match status" value="1"/>
</dbReference>
<gene>
    <name evidence="5" type="primary">LOC115885582</name>
</gene>
<evidence type="ECO:0000256" key="1">
    <source>
        <dbReference type="ARBA" id="ARBA00010672"/>
    </source>
</evidence>